<dbReference type="RefSeq" id="WP_110339386.1">
    <property type="nucleotide sequence ID" value="NZ_MASU01000008.1"/>
</dbReference>
<name>A0A318LPK3_9PSEU</name>
<dbReference type="GO" id="GO:0005524">
    <property type="term" value="F:ATP binding"/>
    <property type="evidence" value="ECO:0007669"/>
    <property type="project" value="UniProtKB-UniRule"/>
</dbReference>
<keyword evidence="1" id="KW-0067">ATP-binding</keyword>
<evidence type="ECO:0000313" key="4">
    <source>
        <dbReference type="Proteomes" id="UP000247892"/>
    </source>
</evidence>
<protein>
    <recommendedName>
        <fullName evidence="2">ATP-grasp domain-containing protein</fullName>
    </recommendedName>
</protein>
<evidence type="ECO:0000256" key="1">
    <source>
        <dbReference type="PROSITE-ProRule" id="PRU00409"/>
    </source>
</evidence>
<sequence>MTARAILVGCAGLPEGDGDEAGAQRALAEVGVGTRWAVWDDPAEDFTDADLVILRATWDYSARRDAFLDWCASVPSLRNDVDVVRWNTDKTYLLDLENAGIPIVPTRLVAPGAEPEWPETEFVVKPSVGAGSRGAARFAAEERERARAHLRSLHAGGRSVLVQPYQRAVDAEGETALVFFGGGYSHAFTKGAMLTGAAVDESGLFVTEKLGVTRPESAYRALAEDVLDAVGGWFGAGRSGLLYARIDLVRTEDGTPAVLEVELAEPSLGFGQAGPGAAARFASAVRRDLRR</sequence>
<dbReference type="Gene3D" id="3.30.470.20">
    <property type="entry name" value="ATP-grasp fold, B domain"/>
    <property type="match status" value="1"/>
</dbReference>
<gene>
    <name evidence="3" type="ORF">BA062_20900</name>
</gene>
<evidence type="ECO:0000313" key="3">
    <source>
        <dbReference type="EMBL" id="PXY29644.1"/>
    </source>
</evidence>
<dbReference type="GO" id="GO:0046872">
    <property type="term" value="F:metal ion binding"/>
    <property type="evidence" value="ECO:0007669"/>
    <property type="project" value="InterPro"/>
</dbReference>
<dbReference type="OrthoDB" id="3373978at2"/>
<accession>A0A318LPK3</accession>
<dbReference type="PANTHER" id="PTHR39217">
    <property type="match status" value="1"/>
</dbReference>
<keyword evidence="4" id="KW-1185">Reference proteome</keyword>
<dbReference type="Proteomes" id="UP000247892">
    <property type="component" value="Unassembled WGS sequence"/>
</dbReference>
<feature type="domain" description="ATP-grasp" evidence="2">
    <location>
        <begin position="93"/>
        <end position="290"/>
    </location>
</feature>
<comment type="caution">
    <text evidence="3">The sequence shown here is derived from an EMBL/GenBank/DDBJ whole genome shotgun (WGS) entry which is preliminary data.</text>
</comment>
<dbReference type="SUPFAM" id="SSF56059">
    <property type="entry name" value="Glutathione synthetase ATP-binding domain-like"/>
    <property type="match status" value="1"/>
</dbReference>
<organism evidence="3 4">
    <name type="scientific">Prauserella flavalba</name>
    <dbReference type="NCBI Taxonomy" id="1477506"/>
    <lineage>
        <taxon>Bacteria</taxon>
        <taxon>Bacillati</taxon>
        <taxon>Actinomycetota</taxon>
        <taxon>Actinomycetes</taxon>
        <taxon>Pseudonocardiales</taxon>
        <taxon>Pseudonocardiaceae</taxon>
        <taxon>Prauserella</taxon>
    </lineage>
</organism>
<dbReference type="AlphaFoldDB" id="A0A318LPK3"/>
<dbReference type="InterPro" id="IPR053191">
    <property type="entry name" value="DcsG_Biosynth_Enzyme"/>
</dbReference>
<dbReference type="EMBL" id="MASU01000008">
    <property type="protein sequence ID" value="PXY29644.1"/>
    <property type="molecule type" value="Genomic_DNA"/>
</dbReference>
<dbReference type="PROSITE" id="PS50975">
    <property type="entry name" value="ATP_GRASP"/>
    <property type="match status" value="1"/>
</dbReference>
<dbReference type="InterPro" id="IPR011761">
    <property type="entry name" value="ATP-grasp"/>
</dbReference>
<evidence type="ECO:0000259" key="2">
    <source>
        <dbReference type="PROSITE" id="PS50975"/>
    </source>
</evidence>
<proteinExistence type="predicted"/>
<dbReference type="PANTHER" id="PTHR39217:SF1">
    <property type="entry name" value="GLUTATHIONE SYNTHETASE"/>
    <property type="match status" value="1"/>
</dbReference>
<reference evidence="3 4" key="1">
    <citation type="submission" date="2016-07" db="EMBL/GenBank/DDBJ databases">
        <title>Draft genome sequence of Prauserella sp. YIM 121212, isolated from alkaline soil.</title>
        <authorList>
            <person name="Ruckert C."/>
            <person name="Albersmeier A."/>
            <person name="Jiang C.-L."/>
            <person name="Jiang Y."/>
            <person name="Kalinowski J."/>
            <person name="Schneider O."/>
            <person name="Winkler A."/>
            <person name="Zotchev S.B."/>
        </authorList>
    </citation>
    <scope>NUCLEOTIDE SEQUENCE [LARGE SCALE GENOMIC DNA]</scope>
    <source>
        <strain evidence="3 4">YIM 121212</strain>
    </source>
</reference>
<keyword evidence="1" id="KW-0547">Nucleotide-binding</keyword>